<reference evidence="3 4" key="1">
    <citation type="submission" date="2018-12" db="EMBL/GenBank/DDBJ databases">
        <authorList>
            <consortium name="Pathogen Informatics"/>
        </authorList>
    </citation>
    <scope>NUCLEOTIDE SEQUENCE [LARGE SCALE GENOMIC DNA]</scope>
    <source>
        <strain evidence="3 4">NCTC12967</strain>
    </source>
</reference>
<dbReference type="GeneID" id="64406296"/>
<reference evidence="2" key="2">
    <citation type="submission" date="2021-03" db="EMBL/GenBank/DDBJ databases">
        <title>Human Oral Microbial Genomes.</title>
        <authorList>
            <person name="Johnston C.D."/>
            <person name="Chen T."/>
            <person name="Dewhirst F.E."/>
        </authorList>
    </citation>
    <scope>NUCLEOTIDE SEQUENCE</scope>
    <source>
        <strain evidence="2">F0714</strain>
    </source>
</reference>
<keyword evidence="1" id="KW-0812">Transmembrane</keyword>
<feature type="transmembrane region" description="Helical" evidence="1">
    <location>
        <begin position="6"/>
        <end position="26"/>
    </location>
</feature>
<dbReference type="PANTHER" id="PTHR35007">
    <property type="entry name" value="INTEGRAL MEMBRANE PROTEIN-RELATED"/>
    <property type="match status" value="1"/>
</dbReference>
<organism evidence="3 4">
    <name type="scientific">Arachnia propionica</name>
    <dbReference type="NCBI Taxonomy" id="1750"/>
    <lineage>
        <taxon>Bacteria</taxon>
        <taxon>Bacillati</taxon>
        <taxon>Actinomycetota</taxon>
        <taxon>Actinomycetes</taxon>
        <taxon>Propionibacteriales</taxon>
        <taxon>Propionibacteriaceae</taxon>
        <taxon>Arachnia</taxon>
    </lineage>
</organism>
<sequence length="294" mass="31928">MGTLGPLMVAGMAIGAGALLVVIGGLRAPIRLADALALLDGTAPEVRETHPERRGLEAAGEWLHGTLRLPITRNQQRLLLLSGRSVADFFAEKLVLATTGLLAPAIWLVMQLILGNPMTPAPLLLGPVLGVCGYFLADLRLSRASRQVHRSTSEAVHTFFDLVALERLANASATQAVTQAATISDAPLFRRMAAGLERCRLEQTTPWRELHRIADEWDVPELGDFADIMRLEEQGAALAETLQARVRELREGHLAKQRSRAQADTEALTIWMTLPALILGLAFIIPPLFILIGL</sequence>
<evidence type="ECO:0000313" key="3">
    <source>
        <dbReference type="EMBL" id="VEH69543.1"/>
    </source>
</evidence>
<dbReference type="RefSeq" id="WP_014845945.1">
    <property type="nucleotide sequence ID" value="NZ_CAJZDL010000065.1"/>
</dbReference>
<name>A0A3N4CXM4_9ACTN</name>
<evidence type="ECO:0000256" key="1">
    <source>
        <dbReference type="SAM" id="Phobius"/>
    </source>
</evidence>
<keyword evidence="4" id="KW-1185">Reference proteome</keyword>
<accession>A0A3N4CXM4</accession>
<gene>
    <name evidence="2" type="ORF">J5A53_11495</name>
    <name evidence="3" type="ORF">NCTC12967_00815</name>
</gene>
<feature type="transmembrane region" description="Helical" evidence="1">
    <location>
        <begin position="268"/>
        <end position="292"/>
    </location>
</feature>
<dbReference type="Proteomes" id="UP000677180">
    <property type="component" value="Chromosome"/>
</dbReference>
<dbReference type="PANTHER" id="PTHR35007:SF1">
    <property type="entry name" value="PILUS ASSEMBLY PROTEIN"/>
    <property type="match status" value="1"/>
</dbReference>
<feature type="transmembrane region" description="Helical" evidence="1">
    <location>
        <begin position="94"/>
        <end position="114"/>
    </location>
</feature>
<dbReference type="AlphaFoldDB" id="A0A3N4CXM4"/>
<dbReference type="EMBL" id="CP072385">
    <property type="protein sequence ID" value="QUC10405.1"/>
    <property type="molecule type" value="Genomic_DNA"/>
</dbReference>
<dbReference type="OMA" id="ETRISPW"/>
<dbReference type="OrthoDB" id="3826732at2"/>
<dbReference type="Proteomes" id="UP000273044">
    <property type="component" value="Chromosome"/>
</dbReference>
<proteinExistence type="predicted"/>
<evidence type="ECO:0000313" key="4">
    <source>
        <dbReference type="Proteomes" id="UP000273044"/>
    </source>
</evidence>
<evidence type="ECO:0000313" key="2">
    <source>
        <dbReference type="EMBL" id="QUC10405.1"/>
    </source>
</evidence>
<keyword evidence="1" id="KW-1133">Transmembrane helix</keyword>
<dbReference type="EMBL" id="LR134406">
    <property type="protein sequence ID" value="VEH69543.1"/>
    <property type="molecule type" value="Genomic_DNA"/>
</dbReference>
<protein>
    <submittedName>
        <fullName evidence="3">Flp pilus assembly protein TadB</fullName>
    </submittedName>
</protein>
<keyword evidence="1" id="KW-0472">Membrane</keyword>
<feature type="transmembrane region" description="Helical" evidence="1">
    <location>
        <begin position="120"/>
        <end position="137"/>
    </location>
</feature>